<evidence type="ECO:0000256" key="3">
    <source>
        <dbReference type="ARBA" id="ARBA00022670"/>
    </source>
</evidence>
<dbReference type="Proteomes" id="UP001058974">
    <property type="component" value="Chromosome 5"/>
</dbReference>
<sequence length="243" mass="26351">MITARCTPGFSGADLANLVNVAALRAAMDGAKAVSMHHLEFARDKILMGGERKSAVISEESRKNTAFHEGGHALVAIHTDGALPVHKATIVPRGMALGMVSQLPDKDETSYSRKQMLARLDVCMGGRVAEELIFGESEVTSGASSDLAKATSLAREMVTEYGMSTEVGPVTHDYYDDGRSMSSETRLLIEKEVKNLLERAYNNAKTILTTHDKELHALANALLEHETLTGSQINDLVRKLKSK</sequence>
<organism evidence="7 8">
    <name type="scientific">Pisum sativum</name>
    <name type="common">Garden pea</name>
    <name type="synonym">Lathyrus oleraceus</name>
    <dbReference type="NCBI Taxonomy" id="3888"/>
    <lineage>
        <taxon>Eukaryota</taxon>
        <taxon>Viridiplantae</taxon>
        <taxon>Streptophyta</taxon>
        <taxon>Embryophyta</taxon>
        <taxon>Tracheophyta</taxon>
        <taxon>Spermatophyta</taxon>
        <taxon>Magnoliopsida</taxon>
        <taxon>eudicotyledons</taxon>
        <taxon>Gunneridae</taxon>
        <taxon>Pentapetalae</taxon>
        <taxon>rosids</taxon>
        <taxon>fabids</taxon>
        <taxon>Fabales</taxon>
        <taxon>Fabaceae</taxon>
        <taxon>Papilionoideae</taxon>
        <taxon>50 kb inversion clade</taxon>
        <taxon>NPAAA clade</taxon>
        <taxon>Hologalegina</taxon>
        <taxon>IRL clade</taxon>
        <taxon>Fabeae</taxon>
        <taxon>Lathyrus</taxon>
    </lineage>
</organism>
<evidence type="ECO:0000313" key="7">
    <source>
        <dbReference type="EMBL" id="KAI5404055.1"/>
    </source>
</evidence>
<proteinExistence type="inferred from homology"/>
<dbReference type="GO" id="GO:0006508">
    <property type="term" value="P:proteolysis"/>
    <property type="evidence" value="ECO:0007669"/>
    <property type="project" value="UniProtKB-KW"/>
</dbReference>
<dbReference type="GO" id="GO:0045037">
    <property type="term" value="P:protein import into chloroplast stroma"/>
    <property type="evidence" value="ECO:0007669"/>
    <property type="project" value="TreeGrafter"/>
</dbReference>
<dbReference type="InterPro" id="IPR041569">
    <property type="entry name" value="AAA_lid_3"/>
</dbReference>
<evidence type="ECO:0000256" key="1">
    <source>
        <dbReference type="ARBA" id="ARBA00001947"/>
    </source>
</evidence>
<evidence type="ECO:0000259" key="5">
    <source>
        <dbReference type="Pfam" id="PF01434"/>
    </source>
</evidence>
<feature type="domain" description="AAA ATPase AAA+ lid" evidence="6">
    <location>
        <begin position="4"/>
        <end position="40"/>
    </location>
</feature>
<comment type="cofactor">
    <cofactor evidence="1">
        <name>Zn(2+)</name>
        <dbReference type="ChEBI" id="CHEBI:29105"/>
    </cofactor>
</comment>
<dbReference type="InterPro" id="IPR037219">
    <property type="entry name" value="Peptidase_M41-like"/>
</dbReference>
<dbReference type="GO" id="GO:0004222">
    <property type="term" value="F:metalloendopeptidase activity"/>
    <property type="evidence" value="ECO:0007669"/>
    <property type="project" value="InterPro"/>
</dbReference>
<dbReference type="Gene3D" id="1.20.58.760">
    <property type="entry name" value="Peptidase M41"/>
    <property type="match status" value="1"/>
</dbReference>
<dbReference type="Gramene" id="Psat05G0126600-T3">
    <property type="protein sequence ID" value="KAI5404055.1"/>
    <property type="gene ID" value="KIW84_051266"/>
</dbReference>
<dbReference type="FunFam" id="1.20.58.760:FF:000002">
    <property type="entry name" value="ATP-dependent zinc metalloprotease FtsH"/>
    <property type="match status" value="1"/>
</dbReference>
<evidence type="ECO:0000256" key="2">
    <source>
        <dbReference type="ARBA" id="ARBA00010550"/>
    </source>
</evidence>
<reference evidence="7 8" key="1">
    <citation type="journal article" date="2022" name="Nat. Genet.">
        <title>Improved pea reference genome and pan-genome highlight genomic features and evolutionary characteristics.</title>
        <authorList>
            <person name="Yang T."/>
            <person name="Liu R."/>
            <person name="Luo Y."/>
            <person name="Hu S."/>
            <person name="Wang D."/>
            <person name="Wang C."/>
            <person name="Pandey M.K."/>
            <person name="Ge S."/>
            <person name="Xu Q."/>
            <person name="Li N."/>
            <person name="Li G."/>
            <person name="Huang Y."/>
            <person name="Saxena R.K."/>
            <person name="Ji Y."/>
            <person name="Li M."/>
            <person name="Yan X."/>
            <person name="He Y."/>
            <person name="Liu Y."/>
            <person name="Wang X."/>
            <person name="Xiang C."/>
            <person name="Varshney R.K."/>
            <person name="Ding H."/>
            <person name="Gao S."/>
            <person name="Zong X."/>
        </authorList>
    </citation>
    <scope>NUCLEOTIDE SEQUENCE [LARGE SCALE GENOMIC DNA]</scope>
    <source>
        <strain evidence="7 8">cv. Zhongwan 6</strain>
    </source>
</reference>
<comment type="similarity">
    <text evidence="2">In the N-terminal section; belongs to the AAA ATPase family.</text>
</comment>
<protein>
    <submittedName>
        <fullName evidence="7">Variant 3</fullName>
    </submittedName>
</protein>
<dbReference type="InterPro" id="IPR000642">
    <property type="entry name" value="Peptidase_M41"/>
</dbReference>
<dbReference type="GO" id="GO:0009507">
    <property type="term" value="C:chloroplast"/>
    <property type="evidence" value="ECO:0007669"/>
    <property type="project" value="TreeGrafter"/>
</dbReference>
<name>A0A9D4WLM3_PEA</name>
<evidence type="ECO:0000259" key="6">
    <source>
        <dbReference type="Pfam" id="PF17862"/>
    </source>
</evidence>
<keyword evidence="8" id="KW-1185">Reference proteome</keyword>
<feature type="domain" description="Peptidase M41" evidence="5">
    <location>
        <begin position="56"/>
        <end position="235"/>
    </location>
</feature>
<dbReference type="Pfam" id="PF17862">
    <property type="entry name" value="AAA_lid_3"/>
    <property type="match status" value="1"/>
</dbReference>
<evidence type="ECO:0000313" key="8">
    <source>
        <dbReference type="Proteomes" id="UP001058974"/>
    </source>
</evidence>
<dbReference type="AlphaFoldDB" id="A0A9D4WLM3"/>
<keyword evidence="4" id="KW-0482">Metalloprotease</keyword>
<dbReference type="PANTHER" id="PTHR23076:SF37">
    <property type="entry name" value="ATP-DEPENDENT ZINC METALLOPROTEASE FTSH 4, MITOCHONDRIAL"/>
    <property type="match status" value="1"/>
</dbReference>
<dbReference type="SUPFAM" id="SSF140990">
    <property type="entry name" value="FtsH protease domain-like"/>
    <property type="match status" value="1"/>
</dbReference>
<dbReference type="GO" id="GO:0004176">
    <property type="term" value="F:ATP-dependent peptidase activity"/>
    <property type="evidence" value="ECO:0007669"/>
    <property type="project" value="InterPro"/>
</dbReference>
<keyword evidence="4" id="KW-0378">Hydrolase</keyword>
<dbReference type="Gene3D" id="1.10.8.60">
    <property type="match status" value="1"/>
</dbReference>
<evidence type="ECO:0000256" key="4">
    <source>
        <dbReference type="ARBA" id="ARBA00023049"/>
    </source>
</evidence>
<dbReference type="Pfam" id="PF01434">
    <property type="entry name" value="Peptidase_M41"/>
    <property type="match status" value="1"/>
</dbReference>
<keyword evidence="3" id="KW-0645">Protease</keyword>
<comment type="caution">
    <text evidence="7">The sequence shown here is derived from an EMBL/GenBank/DDBJ whole genome shotgun (WGS) entry which is preliminary data.</text>
</comment>
<dbReference type="GO" id="GO:0005524">
    <property type="term" value="F:ATP binding"/>
    <property type="evidence" value="ECO:0007669"/>
    <property type="project" value="InterPro"/>
</dbReference>
<dbReference type="PANTHER" id="PTHR23076">
    <property type="entry name" value="METALLOPROTEASE M41 FTSH"/>
    <property type="match status" value="1"/>
</dbReference>
<dbReference type="EMBL" id="JAMSHJ010000005">
    <property type="protein sequence ID" value="KAI5404055.1"/>
    <property type="molecule type" value="Genomic_DNA"/>
</dbReference>
<gene>
    <name evidence="7" type="ORF">KIW84_051266</name>
</gene>
<accession>A0A9D4WLM3</accession>